<gene>
    <name evidence="3" type="ORF">MCSF7_01396</name>
</gene>
<protein>
    <recommendedName>
        <fullName evidence="2">DUF2779 domain-containing protein</fullName>
    </recommendedName>
</protein>
<keyword evidence="4" id="KW-1185">Reference proteome</keyword>
<keyword evidence="1" id="KW-0472">Membrane</keyword>
<dbReference type="AlphaFoldDB" id="F9UK68"/>
<organism evidence="3 4">
    <name type="scientific">Mycoplasmopsis columbina SF7</name>
    <dbReference type="NCBI Taxonomy" id="1037410"/>
    <lineage>
        <taxon>Bacteria</taxon>
        <taxon>Bacillati</taxon>
        <taxon>Mycoplasmatota</taxon>
        <taxon>Mycoplasmoidales</taxon>
        <taxon>Metamycoplasmataceae</taxon>
        <taxon>Mycoplasmopsis</taxon>
    </lineage>
</organism>
<feature type="transmembrane region" description="Helical" evidence="1">
    <location>
        <begin position="692"/>
        <end position="710"/>
    </location>
</feature>
<accession>F9UK68</accession>
<dbReference type="NCBIfam" id="NF045869">
    <property type="entry name" value="UU173_fam"/>
    <property type="match status" value="1"/>
</dbReference>
<proteinExistence type="predicted"/>
<dbReference type="Proteomes" id="UP000004978">
    <property type="component" value="Unassembled WGS sequence"/>
</dbReference>
<name>F9UK68_9BACT</name>
<dbReference type="RefSeq" id="WP_006608686.1">
    <property type="nucleotide sequence ID" value="NZ_AFXA01000011.1"/>
</dbReference>
<keyword evidence="1" id="KW-1133">Transmembrane helix</keyword>
<dbReference type="eggNOG" id="COG2251">
    <property type="taxonomic scope" value="Bacteria"/>
</dbReference>
<comment type="caution">
    <text evidence="3">The sequence shown here is derived from an EMBL/GenBank/DDBJ whole genome shotgun (WGS) entry which is preliminary data.</text>
</comment>
<dbReference type="Pfam" id="PF11074">
    <property type="entry name" value="DUF2779"/>
    <property type="match status" value="1"/>
</dbReference>
<dbReference type="EMBL" id="AFXA01000011">
    <property type="protein sequence ID" value="EGV00073.1"/>
    <property type="molecule type" value="Genomic_DNA"/>
</dbReference>
<evidence type="ECO:0000256" key="1">
    <source>
        <dbReference type="SAM" id="Phobius"/>
    </source>
</evidence>
<reference evidence="3 4" key="1">
    <citation type="journal article" date="2013" name="Genome Announc.">
        <title>Genome Sequence of Mycoplasma columbinum Strain SF7.</title>
        <authorList>
            <person name="Guo Z."/>
            <person name="Xu X."/>
            <person name="Zheng Q."/>
            <person name="Li T."/>
            <person name="Kuang S."/>
            <person name="Zhang Z."/>
            <person name="Chen Y."/>
            <person name="Lu X."/>
            <person name="Zhou R."/>
            <person name="Bi D."/>
            <person name="Jin H."/>
        </authorList>
    </citation>
    <scope>NUCLEOTIDE SEQUENCE [LARGE SCALE GENOMIC DNA]</scope>
    <source>
        <strain evidence="3 4">SF7</strain>
    </source>
</reference>
<dbReference type="InterPro" id="IPR021301">
    <property type="entry name" value="DUF2779"/>
</dbReference>
<evidence type="ECO:0000259" key="2">
    <source>
        <dbReference type="Pfam" id="PF11074"/>
    </source>
</evidence>
<feature type="domain" description="DUF2779" evidence="2">
    <location>
        <begin position="417"/>
        <end position="561"/>
    </location>
</feature>
<sequence>MKAYSKTKKVILNLIFFDVSLDDEEDEEDDDSARAEKIWNRIFEQAEDKNWDYSQRSDKLIFDKVNEQLTNFLIYKIWNLTNQENVYFLNTLQKVDMLKEEMEKILQDDKINYIINPVFIYNYKTVELSTELINFYLKASPFAYDKKNHTIYLAKFKDWNNVTDYLQANWIYQLAKYNNLPVKSIQMILFDANANNIKQGEIQFTISEAANPGLSKKSKSSAFSSKVKTPQTYKEEKWNWMKLINNGQIYQNSKFILPKYTFMQAIYEEKPLGKIKFKTVNKNDLDPKVEFSSKFELYSEEGEFGNFDQHINKIIEGYFEDLPTYFNKNHELILEEDFHQFYGRNNKLKNQILFKILGSKNQFSPGILKLSSKLPFNQQYVDDFSAYVNNLKKIPNHFSLGALYEVSKYLKQDKRYIWYDYEGVSAITPILDGFAPYRQITNQVSIIETINGEIIYKKGEYCKNIVKDPLGITLLDIVDNIIEVYSNKADFYIVYNKTYENTRNKEIAEAVENAFFYQKHEIIEGLKKYNIFTASDFWEIVNHINSNTLDLKDFLESSQIFDHFCFEITNNFIHYQNRDSNEIEHSLSLDPAKYAQNAFASRTYAFGEKKVNKNFFIYELLGKKSIKNIEKLITKNNLKLRYSEFFKEYKDLEIKNGTLAMQAAINRYNGVILDNEWAKITENLKEYCQNDVVAMLVTFSFFVFLINNVFKDFETLMYKLKDDEIIEFDKNTYKLKIKTNSI</sequence>
<keyword evidence="1" id="KW-0812">Transmembrane</keyword>
<dbReference type="STRING" id="1037410.MCSF7_01396"/>
<evidence type="ECO:0000313" key="4">
    <source>
        <dbReference type="Proteomes" id="UP000004978"/>
    </source>
</evidence>
<evidence type="ECO:0000313" key="3">
    <source>
        <dbReference type="EMBL" id="EGV00073.1"/>
    </source>
</evidence>